<dbReference type="EMBL" id="JHEM01000026">
    <property type="protein sequence ID" value="KCB22005.1"/>
    <property type="molecule type" value="Genomic_DNA"/>
</dbReference>
<feature type="compositionally biased region" description="Polar residues" evidence="1">
    <location>
        <begin position="1"/>
        <end position="13"/>
    </location>
</feature>
<keyword evidence="3" id="KW-1185">Reference proteome</keyword>
<evidence type="ECO:0000313" key="3">
    <source>
        <dbReference type="Proteomes" id="UP000025748"/>
    </source>
</evidence>
<sequence>MRKTGKTANTNRHSQQKARPGGQAFRMTAPFFPGRPGNHGAEN</sequence>
<proteinExistence type="predicted"/>
<evidence type="ECO:0000313" key="2">
    <source>
        <dbReference type="EMBL" id="KCB22005.1"/>
    </source>
</evidence>
<dbReference type="Proteomes" id="UP000025748">
    <property type="component" value="Unassembled WGS sequence"/>
</dbReference>
<feature type="region of interest" description="Disordered" evidence="1">
    <location>
        <begin position="1"/>
        <end position="43"/>
    </location>
</feature>
<organism evidence="2 3">
    <name type="scientific">Bordetella hinzii OH87 BAL007II</name>
    <dbReference type="NCBI Taxonomy" id="1331262"/>
    <lineage>
        <taxon>Bacteria</taxon>
        <taxon>Pseudomonadati</taxon>
        <taxon>Pseudomonadota</taxon>
        <taxon>Betaproteobacteria</taxon>
        <taxon>Burkholderiales</taxon>
        <taxon>Alcaligenaceae</taxon>
        <taxon>Bordetella</taxon>
    </lineage>
</organism>
<reference evidence="2 3" key="1">
    <citation type="submission" date="2014-03" db="EMBL/GenBank/DDBJ databases">
        <title>Genome sequence of Bordetella hinzii.</title>
        <authorList>
            <person name="Register K."/>
            <person name="Harvill E."/>
            <person name="Goodfield L.L."/>
            <person name="Ivanov Y.V."/>
            <person name="Meyer J.A."/>
            <person name="Muse S.J."/>
            <person name="Jacobs N."/>
            <person name="Bendor L."/>
            <person name="Smallridge W.E."/>
            <person name="Brinkac L.M."/>
            <person name="Sanka R."/>
            <person name="Kim M."/>
            <person name="Losada L."/>
        </authorList>
    </citation>
    <scope>NUCLEOTIDE SEQUENCE [LARGE SCALE GENOMIC DNA]</scope>
    <source>
        <strain evidence="2 3">OH87 BAL007II</strain>
    </source>
</reference>
<gene>
    <name evidence="2" type="ORF">L544_2361</name>
</gene>
<accession>A0ABR4QVS8</accession>
<name>A0ABR4QVS8_9BORD</name>
<evidence type="ECO:0000256" key="1">
    <source>
        <dbReference type="SAM" id="MobiDB-lite"/>
    </source>
</evidence>
<comment type="caution">
    <text evidence="2">The sequence shown here is derived from an EMBL/GenBank/DDBJ whole genome shotgun (WGS) entry which is preliminary data.</text>
</comment>
<protein>
    <submittedName>
        <fullName evidence="2">Uncharacterized protein</fullName>
    </submittedName>
</protein>